<feature type="compositionally biased region" description="Basic and acidic residues" evidence="1">
    <location>
        <begin position="1"/>
        <end position="12"/>
    </location>
</feature>
<evidence type="ECO:0000256" key="1">
    <source>
        <dbReference type="SAM" id="MobiDB-lite"/>
    </source>
</evidence>
<reference evidence="2" key="1">
    <citation type="journal article" date="2018" name="Genome Biol. Evol.">
        <title>Genomics and development of Lentinus tigrinus, a white-rot wood-decaying mushroom with dimorphic fruiting bodies.</title>
        <authorList>
            <person name="Wu B."/>
            <person name="Xu Z."/>
            <person name="Knudson A."/>
            <person name="Carlson A."/>
            <person name="Chen N."/>
            <person name="Kovaka S."/>
            <person name="LaButti K."/>
            <person name="Lipzen A."/>
            <person name="Pennachio C."/>
            <person name="Riley R."/>
            <person name="Schakwitz W."/>
            <person name="Umezawa K."/>
            <person name="Ohm R.A."/>
            <person name="Grigoriev I.V."/>
            <person name="Nagy L.G."/>
            <person name="Gibbons J."/>
            <person name="Hibbett D."/>
        </authorList>
    </citation>
    <scope>NUCLEOTIDE SEQUENCE [LARGE SCALE GENOMIC DNA]</scope>
    <source>
        <strain evidence="2">ALCF2SS1-6</strain>
    </source>
</reference>
<dbReference type="Proteomes" id="UP000313359">
    <property type="component" value="Unassembled WGS sequence"/>
</dbReference>
<feature type="region of interest" description="Disordered" evidence="1">
    <location>
        <begin position="1"/>
        <end position="20"/>
    </location>
</feature>
<proteinExistence type="predicted"/>
<protein>
    <submittedName>
        <fullName evidence="2">Uncharacterized protein</fullName>
    </submittedName>
</protein>
<accession>A0A5C2S1L8</accession>
<gene>
    <name evidence="2" type="ORF">L227DRAFT_251780</name>
</gene>
<organism evidence="2 3">
    <name type="scientific">Lentinus tigrinus ALCF2SS1-6</name>
    <dbReference type="NCBI Taxonomy" id="1328759"/>
    <lineage>
        <taxon>Eukaryota</taxon>
        <taxon>Fungi</taxon>
        <taxon>Dikarya</taxon>
        <taxon>Basidiomycota</taxon>
        <taxon>Agaricomycotina</taxon>
        <taxon>Agaricomycetes</taxon>
        <taxon>Polyporales</taxon>
        <taxon>Polyporaceae</taxon>
        <taxon>Lentinus</taxon>
    </lineage>
</organism>
<name>A0A5C2S1L8_9APHY</name>
<keyword evidence="3" id="KW-1185">Reference proteome</keyword>
<dbReference type="EMBL" id="ML122286">
    <property type="protein sequence ID" value="RPD56749.1"/>
    <property type="molecule type" value="Genomic_DNA"/>
</dbReference>
<sequence length="133" mass="14565">MYNYIREHERPKSVGGPSNSCHLSEVLSPCDRESHDSHQRGRLRCLYSSSDVLCTRPPPPLPPLNLLSLPRCAAVRCRPSSGTDTGTGTDTAAADISLLATSRSRPWHHRPAGNRSQTPNALPRSPCKRDSVL</sequence>
<dbReference type="AlphaFoldDB" id="A0A5C2S1L8"/>
<evidence type="ECO:0000313" key="3">
    <source>
        <dbReference type="Proteomes" id="UP000313359"/>
    </source>
</evidence>
<evidence type="ECO:0000313" key="2">
    <source>
        <dbReference type="EMBL" id="RPD56749.1"/>
    </source>
</evidence>
<feature type="region of interest" description="Disordered" evidence="1">
    <location>
        <begin position="101"/>
        <end position="133"/>
    </location>
</feature>